<comment type="function">
    <text evidence="1 12">Catalyzes the condensation of (S)-aspartate-beta-semialdehyde [(S)-ASA] and pyruvate to 4-hydroxy-tetrahydrodipicolinate (HTPA).</text>
</comment>
<dbReference type="GO" id="GO:0019877">
    <property type="term" value="P:diaminopimelate biosynthetic process"/>
    <property type="evidence" value="ECO:0007669"/>
    <property type="project" value="UniProtKB-UniRule"/>
</dbReference>
<evidence type="ECO:0000256" key="11">
    <source>
        <dbReference type="ARBA" id="ARBA00047836"/>
    </source>
</evidence>
<dbReference type="SUPFAM" id="SSF51569">
    <property type="entry name" value="Aldolase"/>
    <property type="match status" value="1"/>
</dbReference>
<dbReference type="CDD" id="cd00950">
    <property type="entry name" value="DHDPS"/>
    <property type="match status" value="1"/>
</dbReference>
<dbReference type="InterPro" id="IPR002220">
    <property type="entry name" value="DapA-like"/>
</dbReference>
<evidence type="ECO:0000256" key="16">
    <source>
        <dbReference type="SAM" id="MobiDB-lite"/>
    </source>
</evidence>
<dbReference type="Proteomes" id="UP000189935">
    <property type="component" value="Chromosome I"/>
</dbReference>
<dbReference type="Gene3D" id="3.20.20.70">
    <property type="entry name" value="Aldolase class I"/>
    <property type="match status" value="1"/>
</dbReference>
<comment type="caution">
    <text evidence="12">Was originally thought to be a dihydrodipicolinate synthase (DHDPS), catalyzing the condensation of (S)-aspartate-beta-semialdehyde [(S)-ASA] and pyruvate to dihydrodipicolinate (DHDP). However, it was shown in E.coli that the product of the enzymatic reaction is not dihydrodipicolinate but in fact (4S)-4-hydroxy-2,3,4,5-tetrahydro-(2S)-dipicolinic acid (HTPA), and that the consecutive dehydration reaction leading to DHDP is not spontaneous but catalyzed by DapB.</text>
</comment>
<feature type="active site" description="Proton donor/acceptor" evidence="12 14">
    <location>
        <position position="149"/>
    </location>
</feature>
<dbReference type="InterPro" id="IPR020625">
    <property type="entry name" value="Schiff_base-form_aldolases_AS"/>
</dbReference>
<evidence type="ECO:0000256" key="9">
    <source>
        <dbReference type="ARBA" id="ARBA00023239"/>
    </source>
</evidence>
<dbReference type="HAMAP" id="MF_00418">
    <property type="entry name" value="DapA"/>
    <property type="match status" value="1"/>
</dbReference>
<comment type="catalytic activity">
    <reaction evidence="11 12">
        <text>L-aspartate 4-semialdehyde + pyruvate = (2S,4S)-4-hydroxy-2,3,4,5-tetrahydrodipicolinate + H2O + H(+)</text>
        <dbReference type="Rhea" id="RHEA:34171"/>
        <dbReference type="ChEBI" id="CHEBI:15361"/>
        <dbReference type="ChEBI" id="CHEBI:15377"/>
        <dbReference type="ChEBI" id="CHEBI:15378"/>
        <dbReference type="ChEBI" id="CHEBI:67139"/>
        <dbReference type="ChEBI" id="CHEBI:537519"/>
        <dbReference type="EC" id="4.3.3.7"/>
    </reaction>
</comment>
<dbReference type="PIRSF" id="PIRSF001365">
    <property type="entry name" value="DHDPS"/>
    <property type="match status" value="1"/>
</dbReference>
<comment type="subunit">
    <text evidence="12">Homotetramer; dimer of dimers.</text>
</comment>
<sequence>MTDPISSDLRASDLRSCLHGLWLPLIAPFREGALDEASLRRLVRHYTALPVNGLILAATTGEGLTLTPKETQRLVFAVRDEAGARPLPVCLGLSGSNTAALLDTLETTAAWPIDGYLISCPYYSRPSQRGLELHFGALADRAAHPLALYNIPYRTGVNLGNEAMLRLAMHPNIVGLKDCSADRNQSLDLLRRRPNDFSVLTGEDAQYHEALTDGADGAILASAHVETEAFARLQSLMAAGERDAALACWQSVADLTRLLFSEPSPAPIKYWLWRTGLIDSAEVRLPMTEVSAELATRIDREIERRSPHPSPREERGEGEAAITAL</sequence>
<dbReference type="NCBIfam" id="TIGR00674">
    <property type="entry name" value="dapA"/>
    <property type="match status" value="1"/>
</dbReference>
<feature type="binding site" evidence="12 15">
    <location>
        <position position="219"/>
    </location>
    <ligand>
        <name>pyruvate</name>
        <dbReference type="ChEBI" id="CHEBI:15361"/>
    </ligand>
</feature>
<keyword evidence="6 12" id="KW-0028">Amino-acid biosynthesis</keyword>
<dbReference type="SMART" id="SM01130">
    <property type="entry name" value="DHDPS"/>
    <property type="match status" value="1"/>
</dbReference>
<feature type="binding site" evidence="12 15">
    <location>
        <position position="60"/>
    </location>
    <ligand>
        <name>pyruvate</name>
        <dbReference type="ChEBI" id="CHEBI:15361"/>
    </ligand>
</feature>
<evidence type="ECO:0000313" key="18">
    <source>
        <dbReference type="Proteomes" id="UP000189935"/>
    </source>
</evidence>
<dbReference type="EMBL" id="LT670844">
    <property type="protein sequence ID" value="SHK17774.1"/>
    <property type="molecule type" value="Genomic_DNA"/>
</dbReference>
<dbReference type="AlphaFoldDB" id="A0A1M6QBT5"/>
<evidence type="ECO:0000256" key="8">
    <source>
        <dbReference type="ARBA" id="ARBA00023154"/>
    </source>
</evidence>
<dbReference type="PROSITE" id="PS00666">
    <property type="entry name" value="DHDPS_2"/>
    <property type="match status" value="1"/>
</dbReference>
<evidence type="ECO:0000256" key="15">
    <source>
        <dbReference type="PIRSR" id="PIRSR001365-2"/>
    </source>
</evidence>
<gene>
    <name evidence="12" type="primary">dapA</name>
    <name evidence="17" type="ORF">SAMN05444159_2625</name>
</gene>
<dbReference type="InterPro" id="IPR013785">
    <property type="entry name" value="Aldolase_TIM"/>
</dbReference>
<evidence type="ECO:0000256" key="5">
    <source>
        <dbReference type="ARBA" id="ARBA00022490"/>
    </source>
</evidence>
<dbReference type="GO" id="GO:0009089">
    <property type="term" value="P:lysine biosynthetic process via diaminopimelate"/>
    <property type="evidence" value="ECO:0007669"/>
    <property type="project" value="UniProtKB-UniRule"/>
</dbReference>
<dbReference type="PANTHER" id="PTHR12128">
    <property type="entry name" value="DIHYDRODIPICOLINATE SYNTHASE"/>
    <property type="match status" value="1"/>
</dbReference>
<evidence type="ECO:0000256" key="13">
    <source>
        <dbReference type="PIRNR" id="PIRNR001365"/>
    </source>
</evidence>
<dbReference type="PRINTS" id="PR00146">
    <property type="entry name" value="DHPICSNTHASE"/>
</dbReference>
<evidence type="ECO:0000256" key="3">
    <source>
        <dbReference type="ARBA" id="ARBA00007592"/>
    </source>
</evidence>
<evidence type="ECO:0000256" key="6">
    <source>
        <dbReference type="ARBA" id="ARBA00022605"/>
    </source>
</evidence>
<name>A0A1M6QBT5_9BRAD</name>
<evidence type="ECO:0000313" key="17">
    <source>
        <dbReference type="EMBL" id="SHK17774.1"/>
    </source>
</evidence>
<proteinExistence type="inferred from homology"/>
<protein>
    <recommendedName>
        <fullName evidence="4 12">4-hydroxy-tetrahydrodipicolinate synthase</fullName>
        <shortName evidence="12">HTPA synthase</shortName>
        <ecNumber evidence="4 12">4.3.3.7</ecNumber>
    </recommendedName>
</protein>
<keyword evidence="8 12" id="KW-0457">Lysine biosynthesis</keyword>
<keyword evidence="9 12" id="KW-0456">Lyase</keyword>
<feature type="region of interest" description="Disordered" evidence="16">
    <location>
        <begin position="298"/>
        <end position="325"/>
    </location>
</feature>
<evidence type="ECO:0000256" key="14">
    <source>
        <dbReference type="PIRSR" id="PIRSR001365-1"/>
    </source>
</evidence>
<evidence type="ECO:0000256" key="12">
    <source>
        <dbReference type="HAMAP-Rule" id="MF_00418"/>
    </source>
</evidence>
<evidence type="ECO:0000256" key="7">
    <source>
        <dbReference type="ARBA" id="ARBA00022915"/>
    </source>
</evidence>
<evidence type="ECO:0000256" key="10">
    <source>
        <dbReference type="ARBA" id="ARBA00023270"/>
    </source>
</evidence>
<comment type="subcellular location">
    <subcellularLocation>
        <location evidence="12">Cytoplasm</location>
    </subcellularLocation>
</comment>
<dbReference type="RefSeq" id="WP_079538501.1">
    <property type="nucleotide sequence ID" value="NZ_LT670844.1"/>
</dbReference>
<reference evidence="17 18" key="1">
    <citation type="submission" date="2016-11" db="EMBL/GenBank/DDBJ databases">
        <authorList>
            <person name="Jaros S."/>
            <person name="Januszkiewicz K."/>
            <person name="Wedrychowicz H."/>
        </authorList>
    </citation>
    <scope>NUCLEOTIDE SEQUENCE [LARGE SCALE GENOMIC DNA]</scope>
    <source>
        <strain evidence="17 18">GAS499</strain>
    </source>
</reference>
<dbReference type="GO" id="GO:0008840">
    <property type="term" value="F:4-hydroxy-tetrahydrodipicolinate synthase activity"/>
    <property type="evidence" value="ECO:0007669"/>
    <property type="project" value="UniProtKB-UniRule"/>
</dbReference>
<evidence type="ECO:0000256" key="1">
    <source>
        <dbReference type="ARBA" id="ARBA00003294"/>
    </source>
</evidence>
<keyword evidence="7 12" id="KW-0220">Diaminopimelate biosynthesis</keyword>
<dbReference type="PANTHER" id="PTHR12128:SF66">
    <property type="entry name" value="4-HYDROXY-2-OXOGLUTARATE ALDOLASE, MITOCHONDRIAL"/>
    <property type="match status" value="1"/>
</dbReference>
<dbReference type="InterPro" id="IPR005263">
    <property type="entry name" value="DapA"/>
</dbReference>
<accession>A0A1M6QBT5</accession>
<evidence type="ECO:0000256" key="2">
    <source>
        <dbReference type="ARBA" id="ARBA00005120"/>
    </source>
</evidence>
<feature type="active site" description="Schiff-base intermediate with substrate" evidence="12 14">
    <location>
        <position position="177"/>
    </location>
</feature>
<feature type="site" description="Part of a proton relay during catalysis" evidence="12">
    <location>
        <position position="59"/>
    </location>
</feature>
<dbReference type="UniPathway" id="UPA00034">
    <property type="reaction ID" value="UER00017"/>
</dbReference>
<dbReference type="Pfam" id="PF00701">
    <property type="entry name" value="DHDPS"/>
    <property type="match status" value="1"/>
</dbReference>
<keyword evidence="5 12" id="KW-0963">Cytoplasm</keyword>
<dbReference type="GO" id="GO:0005737">
    <property type="term" value="C:cytoplasm"/>
    <property type="evidence" value="ECO:0007669"/>
    <property type="project" value="UniProtKB-SubCell"/>
</dbReference>
<comment type="pathway">
    <text evidence="2 12">Amino-acid biosynthesis; L-lysine biosynthesis via DAP pathway; (S)-tetrahydrodipicolinate from L-aspartate: step 3/4.</text>
</comment>
<dbReference type="EC" id="4.3.3.7" evidence="4 12"/>
<feature type="compositionally biased region" description="Basic and acidic residues" evidence="16">
    <location>
        <begin position="298"/>
        <end position="318"/>
    </location>
</feature>
<keyword evidence="10 12" id="KW-0704">Schiff base</keyword>
<comment type="similarity">
    <text evidence="3 12 13">Belongs to the DapA family.</text>
</comment>
<evidence type="ECO:0000256" key="4">
    <source>
        <dbReference type="ARBA" id="ARBA00012086"/>
    </source>
</evidence>
<organism evidence="17 18">
    <name type="scientific">Bradyrhizobium lablabi</name>
    <dbReference type="NCBI Taxonomy" id="722472"/>
    <lineage>
        <taxon>Bacteria</taxon>
        <taxon>Pseudomonadati</taxon>
        <taxon>Pseudomonadota</taxon>
        <taxon>Alphaproteobacteria</taxon>
        <taxon>Hyphomicrobiales</taxon>
        <taxon>Nitrobacteraceae</taxon>
        <taxon>Bradyrhizobium</taxon>
    </lineage>
</organism>
<dbReference type="OrthoDB" id="9782828at2"/>
<feature type="site" description="Part of a proton relay during catalysis" evidence="12">
    <location>
        <position position="123"/>
    </location>
</feature>